<feature type="region of interest" description="Disordered" evidence="1">
    <location>
        <begin position="1"/>
        <end position="50"/>
    </location>
</feature>
<protein>
    <submittedName>
        <fullName evidence="2">PAS domain-containing protein</fullName>
    </submittedName>
</protein>
<evidence type="ECO:0000313" key="3">
    <source>
        <dbReference type="Proteomes" id="UP001413721"/>
    </source>
</evidence>
<dbReference type="Pfam" id="PF07310">
    <property type="entry name" value="PAS_5"/>
    <property type="match status" value="1"/>
</dbReference>
<dbReference type="Proteomes" id="UP001413721">
    <property type="component" value="Unassembled WGS sequence"/>
</dbReference>
<comment type="caution">
    <text evidence="2">The sequence shown here is derived from an EMBL/GenBank/DDBJ whole genome shotgun (WGS) entry which is preliminary data.</text>
</comment>
<sequence length="214" mass="23796">MQARQDDACDDEPLAHPGGSADDWEMTGDAPAYPSASGPSTPPRSDRRRDPRIDSLITYWRACRHGRPMPMRRDFDILIARPRLLPMMVILERLPDGQFVHRYVGSTIVNLAGRDATGRIVGPDLYGDRWQVVAKTYARAIDDAVVLWGIDRATWPRGEWRSTEWLIAPLAGLDGMPRWLATITLVLDGPATARAPEIHVVGDEPDIEDKPGAP</sequence>
<evidence type="ECO:0000313" key="2">
    <source>
        <dbReference type="EMBL" id="MEN2987292.1"/>
    </source>
</evidence>
<dbReference type="InterPro" id="IPR009922">
    <property type="entry name" value="DUF1457"/>
</dbReference>
<dbReference type="EMBL" id="JBBKTW010000001">
    <property type="protein sequence ID" value="MEN2987292.1"/>
    <property type="molecule type" value="Genomic_DNA"/>
</dbReference>
<gene>
    <name evidence="2" type="ORF">WG926_03185</name>
</gene>
<keyword evidence="3" id="KW-1185">Reference proteome</keyword>
<proteinExistence type="predicted"/>
<reference evidence="2 3" key="1">
    <citation type="submission" date="2024-03" db="EMBL/GenBank/DDBJ databases">
        <title>High-quality draft genome sequencing of Tistrella sp. BH-R2-4.</title>
        <authorList>
            <person name="Dong C."/>
        </authorList>
    </citation>
    <scope>NUCLEOTIDE SEQUENCE [LARGE SCALE GENOMIC DNA]</scope>
    <source>
        <strain evidence="2 3">BH-R2-4</strain>
    </source>
</reference>
<accession>A0ABU9YER9</accession>
<dbReference type="RefSeq" id="WP_345931573.1">
    <property type="nucleotide sequence ID" value="NZ_JBBKTV010000001.1"/>
</dbReference>
<evidence type="ECO:0000256" key="1">
    <source>
        <dbReference type="SAM" id="MobiDB-lite"/>
    </source>
</evidence>
<name>A0ABU9YER9_9PROT</name>
<organism evidence="2 3">
    <name type="scientific">Tistrella arctica</name>
    <dbReference type="NCBI Taxonomy" id="3133430"/>
    <lineage>
        <taxon>Bacteria</taxon>
        <taxon>Pseudomonadati</taxon>
        <taxon>Pseudomonadota</taxon>
        <taxon>Alphaproteobacteria</taxon>
        <taxon>Geminicoccales</taxon>
        <taxon>Geminicoccaceae</taxon>
        <taxon>Tistrella</taxon>
    </lineage>
</organism>